<keyword evidence="2" id="KW-1185">Reference proteome</keyword>
<comment type="caution">
    <text evidence="1">The sequence shown here is derived from an EMBL/GenBank/DDBJ whole genome shotgun (WGS) entry which is preliminary data.</text>
</comment>
<name>A0AA39ZSH5_9PEZI</name>
<evidence type="ECO:0000313" key="1">
    <source>
        <dbReference type="EMBL" id="KAK0702803.1"/>
    </source>
</evidence>
<gene>
    <name evidence="1" type="ORF">B0H67DRAFT_614114</name>
</gene>
<sequence>MYIYFGWMYYPPYAVYEPLYLVIETDFKFGATGNIDRAEVADSPTAGTTYGIFYDLYYPFDLFISDGQSQISLTMFELAKSNANCSQIATFDLVCIYSGRTTADDYDPAIALPDIRYYQISYMWDNLFNEARQDRRRPGVRERHRRRFFDFKLFRIDRHRPPALVRAADSDDIIVQPKAKRSWHSLRTAENSRFGPELSEFSLLRTVSKVVNNTGGDGQAIFCKLEESGTSVKGKVLAGAGMGLAMLGILPLGGFSTPVAIYGVLLAGVGLYDALNDASAEVERLLFPGQEMTRSTSGGIPIGDNNDLIITYAEIKDKVLYFRVGMKERVACQFVKMTHLVPVLSPGASISQLSDDVLYNLDDGQIVSDDGGTESIYDTLNATTSTNDVLFNFSANKVHATLIHAYIKDADRNHDVISIPSSNIVAVELKKAAISIGDAYRYSIKASLWAESDVYDCLKIDAGYIAYSWPWNSNVFGYKLDDLVEQSATVIATSDTKDRVYIATRGWLPWQRIVSTS</sequence>
<reference evidence="1" key="1">
    <citation type="submission" date="2023-06" db="EMBL/GenBank/DDBJ databases">
        <title>Genome-scale phylogeny and comparative genomics of the fungal order Sordariales.</title>
        <authorList>
            <consortium name="Lawrence Berkeley National Laboratory"/>
            <person name="Hensen N."/>
            <person name="Bonometti L."/>
            <person name="Westerberg I."/>
            <person name="Brannstrom I.O."/>
            <person name="Guillou S."/>
            <person name="Cros-Aarteil S."/>
            <person name="Calhoun S."/>
            <person name="Haridas S."/>
            <person name="Kuo A."/>
            <person name="Mondo S."/>
            <person name="Pangilinan J."/>
            <person name="Riley R."/>
            <person name="Labutti K."/>
            <person name="Andreopoulos B."/>
            <person name="Lipzen A."/>
            <person name="Chen C."/>
            <person name="Yanf M."/>
            <person name="Daum C."/>
            <person name="Ng V."/>
            <person name="Clum A."/>
            <person name="Steindorff A."/>
            <person name="Ohm R."/>
            <person name="Martin F."/>
            <person name="Silar P."/>
            <person name="Natvig D."/>
            <person name="Lalanne C."/>
            <person name="Gautier V."/>
            <person name="Ament-Velasquez S.L."/>
            <person name="Kruys A."/>
            <person name="Hutchinson M.I."/>
            <person name="Powell A.J."/>
            <person name="Barry K."/>
            <person name="Miller A.N."/>
            <person name="Grigoriev I.V."/>
            <person name="Debuchy R."/>
            <person name="Gladieux P."/>
            <person name="Thoren M.H."/>
            <person name="Johannesson H."/>
        </authorList>
    </citation>
    <scope>NUCLEOTIDE SEQUENCE</scope>
    <source>
        <strain evidence="1">SMH4607-1</strain>
    </source>
</reference>
<organism evidence="1 2">
    <name type="scientific">Lasiosphaeris hirsuta</name>
    <dbReference type="NCBI Taxonomy" id="260670"/>
    <lineage>
        <taxon>Eukaryota</taxon>
        <taxon>Fungi</taxon>
        <taxon>Dikarya</taxon>
        <taxon>Ascomycota</taxon>
        <taxon>Pezizomycotina</taxon>
        <taxon>Sordariomycetes</taxon>
        <taxon>Sordariomycetidae</taxon>
        <taxon>Sordariales</taxon>
        <taxon>Lasiosphaeriaceae</taxon>
        <taxon>Lasiosphaeris</taxon>
    </lineage>
</organism>
<dbReference type="AlphaFoldDB" id="A0AA39ZSH5"/>
<protein>
    <submittedName>
        <fullName evidence="1">Uncharacterized protein</fullName>
    </submittedName>
</protein>
<evidence type="ECO:0000313" key="2">
    <source>
        <dbReference type="Proteomes" id="UP001172102"/>
    </source>
</evidence>
<proteinExistence type="predicted"/>
<dbReference type="EMBL" id="JAUKUA010000008">
    <property type="protein sequence ID" value="KAK0702803.1"/>
    <property type="molecule type" value="Genomic_DNA"/>
</dbReference>
<dbReference type="Proteomes" id="UP001172102">
    <property type="component" value="Unassembled WGS sequence"/>
</dbReference>
<accession>A0AA39ZSH5</accession>